<dbReference type="EMBL" id="CACTIH010001832">
    <property type="protein sequence ID" value="CAA2964922.1"/>
    <property type="molecule type" value="Genomic_DNA"/>
</dbReference>
<dbReference type="Pfam" id="PF00564">
    <property type="entry name" value="PB1"/>
    <property type="match status" value="1"/>
</dbReference>
<dbReference type="AlphaFoldDB" id="A0A8S0QE13"/>
<dbReference type="SUPFAM" id="SSF54277">
    <property type="entry name" value="CAD &amp; PB1 domains"/>
    <property type="match status" value="1"/>
</dbReference>
<feature type="region of interest" description="Disordered" evidence="1">
    <location>
        <begin position="1"/>
        <end position="37"/>
    </location>
</feature>
<dbReference type="InterPro" id="IPR000270">
    <property type="entry name" value="PB1_dom"/>
</dbReference>
<evidence type="ECO:0000256" key="1">
    <source>
        <dbReference type="SAM" id="MobiDB-lite"/>
    </source>
</evidence>
<feature type="domain" description="PB1" evidence="2">
    <location>
        <begin position="44"/>
        <end position="152"/>
    </location>
</feature>
<dbReference type="CDD" id="cd06410">
    <property type="entry name" value="PB1_UP2"/>
    <property type="match status" value="1"/>
</dbReference>
<dbReference type="InterPro" id="IPR053198">
    <property type="entry name" value="Gynoecium_Dev_Regulator"/>
</dbReference>
<dbReference type="PROSITE" id="PS51745">
    <property type="entry name" value="PB1"/>
    <property type="match status" value="1"/>
</dbReference>
<feature type="compositionally biased region" description="Low complexity" evidence="1">
    <location>
        <begin position="249"/>
        <end position="261"/>
    </location>
</feature>
<keyword evidence="4" id="KW-1185">Reference proteome</keyword>
<dbReference type="SMART" id="SM00666">
    <property type="entry name" value="PB1"/>
    <property type="match status" value="1"/>
</dbReference>
<name>A0A8S0QE13_OLEEU</name>
<feature type="compositionally biased region" description="Polar residues" evidence="1">
    <location>
        <begin position="8"/>
        <end position="18"/>
    </location>
</feature>
<dbReference type="OrthoDB" id="774308at2759"/>
<dbReference type="PANTHER" id="PTHR31066:SF27">
    <property type="entry name" value="EXPRESSED PROTEIN"/>
    <property type="match status" value="1"/>
</dbReference>
<reference evidence="3 4" key="1">
    <citation type="submission" date="2019-12" db="EMBL/GenBank/DDBJ databases">
        <authorList>
            <person name="Alioto T."/>
            <person name="Alioto T."/>
            <person name="Gomez Garrido J."/>
        </authorList>
    </citation>
    <scope>NUCLEOTIDE SEQUENCE [LARGE SCALE GENOMIC DNA]</scope>
</reference>
<dbReference type="Proteomes" id="UP000594638">
    <property type="component" value="Unassembled WGS sequence"/>
</dbReference>
<feature type="compositionally biased region" description="Polar residues" evidence="1">
    <location>
        <begin position="393"/>
        <end position="410"/>
    </location>
</feature>
<feature type="region of interest" description="Disordered" evidence="1">
    <location>
        <begin position="486"/>
        <end position="513"/>
    </location>
</feature>
<feature type="region of interest" description="Disordered" evidence="1">
    <location>
        <begin position="393"/>
        <end position="431"/>
    </location>
</feature>
<organism evidence="3 4">
    <name type="scientific">Olea europaea subsp. europaea</name>
    <dbReference type="NCBI Taxonomy" id="158383"/>
    <lineage>
        <taxon>Eukaryota</taxon>
        <taxon>Viridiplantae</taxon>
        <taxon>Streptophyta</taxon>
        <taxon>Embryophyta</taxon>
        <taxon>Tracheophyta</taxon>
        <taxon>Spermatophyta</taxon>
        <taxon>Magnoliopsida</taxon>
        <taxon>eudicotyledons</taxon>
        <taxon>Gunneridae</taxon>
        <taxon>Pentapetalae</taxon>
        <taxon>asterids</taxon>
        <taxon>lamiids</taxon>
        <taxon>Lamiales</taxon>
        <taxon>Oleaceae</taxon>
        <taxon>Oleeae</taxon>
        <taxon>Olea</taxon>
    </lineage>
</organism>
<comment type="caution">
    <text evidence="3">The sequence shown here is derived from an EMBL/GenBank/DDBJ whole genome shotgun (WGS) entry which is preliminary data.</text>
</comment>
<proteinExistence type="predicted"/>
<evidence type="ECO:0000313" key="4">
    <source>
        <dbReference type="Proteomes" id="UP000594638"/>
    </source>
</evidence>
<gene>
    <name evidence="3" type="ORF">OLEA9_A098832</name>
</gene>
<dbReference type="Gene3D" id="3.10.20.90">
    <property type="entry name" value="Phosphatidylinositol 3-kinase Catalytic Subunit, Chain A, domain 1"/>
    <property type="match status" value="1"/>
</dbReference>
<feature type="compositionally biased region" description="Low complexity" evidence="1">
    <location>
        <begin position="495"/>
        <end position="505"/>
    </location>
</feature>
<protein>
    <submittedName>
        <fullName evidence="3">RNA polymerase II degradation factor 1</fullName>
    </submittedName>
</protein>
<feature type="compositionally biased region" description="Low complexity" evidence="1">
    <location>
        <begin position="411"/>
        <end position="424"/>
    </location>
</feature>
<dbReference type="Gramene" id="OE9A098832T1">
    <property type="protein sequence ID" value="OE9A098832C1"/>
    <property type="gene ID" value="OE9A098832"/>
</dbReference>
<dbReference type="PANTHER" id="PTHR31066">
    <property type="entry name" value="OS05G0427100 PROTEIN-RELATED"/>
    <property type="match status" value="1"/>
</dbReference>
<evidence type="ECO:0000259" key="2">
    <source>
        <dbReference type="PROSITE" id="PS51745"/>
    </source>
</evidence>
<evidence type="ECO:0000313" key="3">
    <source>
        <dbReference type="EMBL" id="CAA2964922.1"/>
    </source>
</evidence>
<feature type="region of interest" description="Disordered" evidence="1">
    <location>
        <begin position="237"/>
        <end position="269"/>
    </location>
</feature>
<accession>A0A8S0QE13</accession>
<sequence>MEPPTRLPTPSATVTTAEVPSPRPLQPPSNINSVDSWNDPPLPKLRFMCSFGGHIVPRPHDKSLCYIGGETHMIVIDRHTSLSNLHHRFSKTLLNNQPFTLKYQLPNEDLDSLISVASDEDLENMVDEYDRLNNRNSSLKKSGRLRLFLFPKSSSIEQLLRETSSTKSEGWFLNVLNEKVANLSTGVSDLGFSDSSFINYLLGLDDDFGGKAASTGTDLEAQLEGSKNCLNNTGNEDVHSVPDSPMVETSSSFGSTTSSPSVANLPPIRLPSEGNQKFGVEERFQQMNPEVVGGVALQQKQEIGGFFAPVSGSTNPVFSGDEGLDHGGNRKAEQAQQQVQVQFQLKQGSALEFYSPESVSSEGSATNPLSIQRQTFYQEPLVQIQSVNSRGSVSQVDPKTWDQNTRSVPMQSQVQESSYVSSGQFDKNHPPLKQQRQFVPIGATPITSYHAMHSSQQRHHSHYPGLEQQYPVYFLPARPSQLYNMPVQHQPNYDESAPASASESSNQARNVPASKPEMAAGVYRAAAPQFFQVPSSQHQTQYVAFTQIHHPSQSVAAPSAANTSYAYEFADPTRSQLYYTKPQHTQLASHNQTITNHNSNPES</sequence>
<dbReference type="InterPro" id="IPR053793">
    <property type="entry name" value="PB1-like"/>
</dbReference>